<feature type="domain" description="Helicase C-terminal" evidence="17">
    <location>
        <begin position="568"/>
        <end position="728"/>
    </location>
</feature>
<keyword evidence="5 15" id="KW-0378">Hydrolase</keyword>
<evidence type="ECO:0000256" key="11">
    <source>
        <dbReference type="ARBA" id="ARBA00023235"/>
    </source>
</evidence>
<dbReference type="InterPro" id="IPR045562">
    <property type="entry name" value="RecG_dom3_C"/>
</dbReference>
<keyword evidence="9 15" id="KW-0233">DNA recombination</keyword>
<dbReference type="GO" id="GO:0016787">
    <property type="term" value="F:hydrolase activity"/>
    <property type="evidence" value="ECO:0007669"/>
    <property type="project" value="UniProtKB-KW"/>
</dbReference>
<evidence type="ECO:0000313" key="19">
    <source>
        <dbReference type="Proteomes" id="UP000886748"/>
    </source>
</evidence>
<dbReference type="GO" id="GO:0005524">
    <property type="term" value="F:ATP binding"/>
    <property type="evidence" value="ECO:0007669"/>
    <property type="project" value="UniProtKB-KW"/>
</dbReference>
<evidence type="ECO:0000256" key="9">
    <source>
        <dbReference type="ARBA" id="ARBA00023172"/>
    </source>
</evidence>
<keyword evidence="8" id="KW-0238">DNA-binding</keyword>
<dbReference type="Proteomes" id="UP000886748">
    <property type="component" value="Unassembled WGS sequence"/>
</dbReference>
<dbReference type="NCBIfam" id="NF008165">
    <property type="entry name" value="PRK10917.1-3"/>
    <property type="match status" value="1"/>
</dbReference>
<dbReference type="PANTHER" id="PTHR47964">
    <property type="entry name" value="ATP-DEPENDENT DNA HELICASE HOMOLOG RECG, CHLOROPLASTIC"/>
    <property type="match status" value="1"/>
</dbReference>
<dbReference type="InterPro" id="IPR012340">
    <property type="entry name" value="NA-bd_OB-fold"/>
</dbReference>
<comment type="function">
    <text evidence="15">Plays a critical role in recombination and DNA repair. Helps process Holliday junction intermediates to mature products by catalyzing branch migration. Has replication fork regression activity, unwinds stalled or blocked replication forks to make a HJ that can be resolved. Has a DNA unwinding activity characteristic of a DNA helicase with 3'-5' polarity.</text>
</comment>
<evidence type="ECO:0000256" key="5">
    <source>
        <dbReference type="ARBA" id="ARBA00022801"/>
    </source>
</evidence>
<comment type="caution">
    <text evidence="18">The sequence shown here is derived from an EMBL/GenBank/DDBJ whole genome shotgun (WGS) entry which is preliminary data.</text>
</comment>
<dbReference type="GO" id="GO:0003677">
    <property type="term" value="F:DNA binding"/>
    <property type="evidence" value="ECO:0007669"/>
    <property type="project" value="UniProtKB-KW"/>
</dbReference>
<evidence type="ECO:0000313" key="18">
    <source>
        <dbReference type="EMBL" id="HIU92290.1"/>
    </source>
</evidence>
<dbReference type="Gene3D" id="2.40.50.140">
    <property type="entry name" value="Nucleic acid-binding proteins"/>
    <property type="match status" value="1"/>
</dbReference>
<dbReference type="SUPFAM" id="SSF50249">
    <property type="entry name" value="Nucleic acid-binding proteins"/>
    <property type="match status" value="1"/>
</dbReference>
<dbReference type="InterPro" id="IPR004609">
    <property type="entry name" value="ATP-dep_DNA_helicase_RecG"/>
</dbReference>
<evidence type="ECO:0000256" key="13">
    <source>
        <dbReference type="ARBA" id="ARBA00034808"/>
    </source>
</evidence>
<keyword evidence="11" id="KW-0413">Isomerase</keyword>
<dbReference type="Gene3D" id="3.40.50.300">
    <property type="entry name" value="P-loop containing nucleotide triphosphate hydrolases"/>
    <property type="match status" value="2"/>
</dbReference>
<keyword evidence="7 15" id="KW-0067">ATP-binding</keyword>
<dbReference type="Pfam" id="PF19833">
    <property type="entry name" value="RecG_dom3_C"/>
    <property type="match status" value="1"/>
</dbReference>
<dbReference type="Pfam" id="PF00271">
    <property type="entry name" value="Helicase_C"/>
    <property type="match status" value="1"/>
</dbReference>
<evidence type="ECO:0000259" key="16">
    <source>
        <dbReference type="PROSITE" id="PS51192"/>
    </source>
</evidence>
<dbReference type="Pfam" id="PF17191">
    <property type="entry name" value="RecG_wedge"/>
    <property type="match status" value="1"/>
</dbReference>
<dbReference type="SMART" id="SM00490">
    <property type="entry name" value="HELICc"/>
    <property type="match status" value="1"/>
</dbReference>
<protein>
    <recommendedName>
        <fullName evidence="2 15">ATP-dependent DNA helicase RecG</fullName>
        <ecNumber evidence="13 15">5.6.2.4</ecNumber>
    </recommendedName>
</protein>
<evidence type="ECO:0000256" key="6">
    <source>
        <dbReference type="ARBA" id="ARBA00022806"/>
    </source>
</evidence>
<dbReference type="InterPro" id="IPR011545">
    <property type="entry name" value="DEAD/DEAH_box_helicase_dom"/>
</dbReference>
<dbReference type="InterPro" id="IPR014001">
    <property type="entry name" value="Helicase_ATP-bd"/>
</dbReference>
<evidence type="ECO:0000256" key="14">
    <source>
        <dbReference type="ARBA" id="ARBA00048988"/>
    </source>
</evidence>
<keyword evidence="3 15" id="KW-0547">Nucleotide-binding</keyword>
<dbReference type="NCBIfam" id="TIGR00643">
    <property type="entry name" value="recG"/>
    <property type="match status" value="1"/>
</dbReference>
<comment type="similarity">
    <text evidence="1 15">Belongs to the helicase family. RecG subfamily.</text>
</comment>
<reference evidence="18" key="2">
    <citation type="journal article" date="2021" name="PeerJ">
        <title>Extensive microbial diversity within the chicken gut microbiome revealed by metagenomics and culture.</title>
        <authorList>
            <person name="Gilroy R."/>
            <person name="Ravi A."/>
            <person name="Getino M."/>
            <person name="Pursley I."/>
            <person name="Horton D.L."/>
            <person name="Alikhan N.F."/>
            <person name="Baker D."/>
            <person name="Gharbi K."/>
            <person name="Hall N."/>
            <person name="Watson M."/>
            <person name="Adriaenssens E.M."/>
            <person name="Foster-Nyarko E."/>
            <person name="Jarju S."/>
            <person name="Secka A."/>
            <person name="Antonio M."/>
            <person name="Oren A."/>
            <person name="Chaudhuri R.R."/>
            <person name="La Ragione R."/>
            <person name="Hildebrand F."/>
            <person name="Pallen M.J."/>
        </authorList>
    </citation>
    <scope>NUCLEOTIDE SEQUENCE</scope>
    <source>
        <strain evidence="18">CHK154-7741</strain>
    </source>
</reference>
<dbReference type="CDD" id="cd04488">
    <property type="entry name" value="RecG_wedge_OBF"/>
    <property type="match status" value="1"/>
</dbReference>
<evidence type="ECO:0000256" key="2">
    <source>
        <dbReference type="ARBA" id="ARBA00017846"/>
    </source>
</evidence>
<dbReference type="NCBIfam" id="NF008168">
    <property type="entry name" value="PRK10917.2-2"/>
    <property type="match status" value="1"/>
</dbReference>
<evidence type="ECO:0000256" key="15">
    <source>
        <dbReference type="RuleBase" id="RU363016"/>
    </source>
</evidence>
<dbReference type="EC" id="5.6.2.4" evidence="13 15"/>
<evidence type="ECO:0000256" key="3">
    <source>
        <dbReference type="ARBA" id="ARBA00022741"/>
    </source>
</evidence>
<evidence type="ECO:0000256" key="8">
    <source>
        <dbReference type="ARBA" id="ARBA00023125"/>
    </source>
</evidence>
<reference evidence="18" key="1">
    <citation type="submission" date="2020-10" db="EMBL/GenBank/DDBJ databases">
        <authorList>
            <person name="Gilroy R."/>
        </authorList>
    </citation>
    <scope>NUCLEOTIDE SEQUENCE</scope>
    <source>
        <strain evidence="18">CHK154-7741</strain>
    </source>
</reference>
<dbReference type="AlphaFoldDB" id="A0A9D1SR31"/>
<dbReference type="GO" id="GO:0006310">
    <property type="term" value="P:DNA recombination"/>
    <property type="evidence" value="ECO:0007669"/>
    <property type="project" value="UniProtKB-UniRule"/>
</dbReference>
<dbReference type="PROSITE" id="PS51194">
    <property type="entry name" value="HELICASE_CTER"/>
    <property type="match status" value="1"/>
</dbReference>
<evidence type="ECO:0000256" key="12">
    <source>
        <dbReference type="ARBA" id="ARBA00034617"/>
    </source>
</evidence>
<comment type="catalytic activity">
    <reaction evidence="14 15">
        <text>ATP + H2O = ADP + phosphate + H(+)</text>
        <dbReference type="Rhea" id="RHEA:13065"/>
        <dbReference type="ChEBI" id="CHEBI:15377"/>
        <dbReference type="ChEBI" id="CHEBI:15378"/>
        <dbReference type="ChEBI" id="CHEBI:30616"/>
        <dbReference type="ChEBI" id="CHEBI:43474"/>
        <dbReference type="ChEBI" id="CHEBI:456216"/>
        <dbReference type="EC" id="5.6.2.4"/>
    </reaction>
</comment>
<dbReference type="InterPro" id="IPR027417">
    <property type="entry name" value="P-loop_NTPase"/>
</dbReference>
<dbReference type="InterPro" id="IPR001650">
    <property type="entry name" value="Helicase_C-like"/>
</dbReference>
<evidence type="ECO:0000256" key="1">
    <source>
        <dbReference type="ARBA" id="ARBA00007504"/>
    </source>
</evidence>
<dbReference type="InterPro" id="IPR047112">
    <property type="entry name" value="RecG/Mfd"/>
</dbReference>
<dbReference type="InterPro" id="IPR033454">
    <property type="entry name" value="RecG_wedge"/>
</dbReference>
<gene>
    <name evidence="18" type="primary">recG</name>
    <name evidence="18" type="ORF">IAD26_04045</name>
</gene>
<accession>A0A9D1SR31</accession>
<name>A0A9D1SR31_9CLOT</name>
<comment type="catalytic activity">
    <reaction evidence="12 15">
        <text>Couples ATP hydrolysis with the unwinding of duplex DNA by translocating in the 3'-5' direction.</text>
        <dbReference type="EC" id="5.6.2.4"/>
    </reaction>
</comment>
<dbReference type="EMBL" id="DVOD01000030">
    <property type="protein sequence ID" value="HIU92290.1"/>
    <property type="molecule type" value="Genomic_DNA"/>
</dbReference>
<organism evidence="18 19">
    <name type="scientific">Candidatus Limenecus avicola</name>
    <dbReference type="NCBI Taxonomy" id="2840847"/>
    <lineage>
        <taxon>Bacteria</taxon>
        <taxon>Bacillati</taxon>
        <taxon>Bacillota</taxon>
        <taxon>Clostridia</taxon>
        <taxon>Eubacteriales</taxon>
        <taxon>Clostridiaceae</taxon>
        <taxon>Clostridiaceae incertae sedis</taxon>
        <taxon>Candidatus Limenecus</taxon>
    </lineage>
</organism>
<dbReference type="PROSITE" id="PS51192">
    <property type="entry name" value="HELICASE_ATP_BIND_1"/>
    <property type="match status" value="1"/>
</dbReference>
<sequence length="803" mass="90799">MIENIEQIRQAIEVEQKNQYIDIRGRHDTFSGFILKQLHNLYKKSKKNPKWILLIKEFETYAISSMPTRRKAVQRLVVTLKQEITQEGDVKKTDLSVISKDPSKTDVMYVKGVGPKVGNLLNKLGIYTARDLLFYFPKRHIDYSSRTLIRELKEGKDATIIGTIKSISAYNSKNNLGIISVTIADETGVVKLSFFYAKANRFLLERYKSQFLKGSNIIVSGKAKIDKFSGTYTIEKPEFQVLSGEFEGKNNLNLARIVPVYQLSEGLNIKTLRRAIFNAIEQFEPVIKNVIPDEIMTRNNLLDRNKAIRQIHFPENEEMLEKARYTLVFEEFFLLQLKLAMLREENSQKIKALPLKIKKDGLVKKFLESLPFELTNAQDKALKEILRDIASDTPMQRLLQGDVGSGKTVVSCAMLLSAVENGYQGVLMAPTEILAQQHFNNFVRWLTPFGLSIGLFTGTNGVKVRRKLETDLKNGQINIAIGTHALIQNNVEFKNLGAIVIDEQHRFGVKQRSQLMTKGKNPQVLTMTATPIPRTLALTTQGDLDFSVIDEMPKNRKPIKTYVIKPSQRSQAYKILSNEIANGHQCYIVYPLIDESETLSAKAATNEAERLKAEVFPDLNIGLLHGKLSNAEKDDVMEKFKNKEYDILVSTTVVEVGVDVPNSTVMMIENAERFGLSQLHQLRGRVGRSDLQSYCILVPANSSQTTMDRLQIMEQTNNGFIISEKDLELRGPGEFLGTRQSGMVNFLLADIIKDTKILEKAREEAFELVKNINDETGKAAVPIALAQELDEKFRTIPDLSTLD</sequence>
<keyword evidence="6 15" id="KW-0347">Helicase</keyword>
<evidence type="ECO:0000256" key="7">
    <source>
        <dbReference type="ARBA" id="ARBA00022840"/>
    </source>
</evidence>
<dbReference type="Pfam" id="PF00270">
    <property type="entry name" value="DEAD"/>
    <property type="match status" value="1"/>
</dbReference>
<dbReference type="GO" id="GO:0043138">
    <property type="term" value="F:3'-5' DNA helicase activity"/>
    <property type="evidence" value="ECO:0007669"/>
    <property type="project" value="UniProtKB-EC"/>
</dbReference>
<keyword evidence="4 15" id="KW-0227">DNA damage</keyword>
<evidence type="ECO:0000256" key="4">
    <source>
        <dbReference type="ARBA" id="ARBA00022763"/>
    </source>
</evidence>
<dbReference type="CDD" id="cd18811">
    <property type="entry name" value="SF2_C_RecG"/>
    <property type="match status" value="1"/>
</dbReference>
<dbReference type="PANTHER" id="PTHR47964:SF1">
    <property type="entry name" value="ATP-DEPENDENT DNA HELICASE HOMOLOG RECG, CHLOROPLASTIC"/>
    <property type="match status" value="1"/>
</dbReference>
<keyword evidence="10 15" id="KW-0234">DNA repair</keyword>
<proteinExistence type="inferred from homology"/>
<evidence type="ECO:0000259" key="17">
    <source>
        <dbReference type="PROSITE" id="PS51194"/>
    </source>
</evidence>
<dbReference type="SMART" id="SM00487">
    <property type="entry name" value="DEXDc"/>
    <property type="match status" value="1"/>
</dbReference>
<dbReference type="GO" id="GO:0006281">
    <property type="term" value="P:DNA repair"/>
    <property type="evidence" value="ECO:0007669"/>
    <property type="project" value="UniProtKB-UniRule"/>
</dbReference>
<feature type="domain" description="Helicase ATP-binding" evidence="16">
    <location>
        <begin position="388"/>
        <end position="549"/>
    </location>
</feature>
<dbReference type="CDD" id="cd17992">
    <property type="entry name" value="DEXHc_RecG"/>
    <property type="match status" value="1"/>
</dbReference>
<evidence type="ECO:0000256" key="10">
    <source>
        <dbReference type="ARBA" id="ARBA00023204"/>
    </source>
</evidence>
<dbReference type="SUPFAM" id="SSF52540">
    <property type="entry name" value="P-loop containing nucleoside triphosphate hydrolases"/>
    <property type="match status" value="2"/>
</dbReference>